<evidence type="ECO:0000259" key="3">
    <source>
        <dbReference type="PROSITE" id="PS50977"/>
    </source>
</evidence>
<dbReference type="InterPro" id="IPR001647">
    <property type="entry name" value="HTH_TetR"/>
</dbReference>
<name>A0A1M5T215_9CLOT</name>
<keyword evidence="1 2" id="KW-0238">DNA-binding</keyword>
<dbReference type="AlphaFoldDB" id="A0A1M5T215"/>
<dbReference type="GO" id="GO:0003677">
    <property type="term" value="F:DNA binding"/>
    <property type="evidence" value="ECO:0007669"/>
    <property type="project" value="UniProtKB-UniRule"/>
</dbReference>
<dbReference type="SUPFAM" id="SSF48498">
    <property type="entry name" value="Tetracyclin repressor-like, C-terminal domain"/>
    <property type="match status" value="1"/>
</dbReference>
<dbReference type="PROSITE" id="PS50977">
    <property type="entry name" value="HTH_TETR_2"/>
    <property type="match status" value="1"/>
</dbReference>
<dbReference type="PANTHER" id="PTHR30328:SF54">
    <property type="entry name" value="HTH-TYPE TRANSCRIPTIONAL REPRESSOR SCO4008"/>
    <property type="match status" value="1"/>
</dbReference>
<dbReference type="Pfam" id="PF00440">
    <property type="entry name" value="TetR_N"/>
    <property type="match status" value="1"/>
</dbReference>
<dbReference type="EMBL" id="FQXU01000003">
    <property type="protein sequence ID" value="SHH44706.1"/>
    <property type="molecule type" value="Genomic_DNA"/>
</dbReference>
<gene>
    <name evidence="4" type="ORF">SAMN02745941_00082</name>
</gene>
<dbReference type="PROSITE" id="PS01081">
    <property type="entry name" value="HTH_TETR_1"/>
    <property type="match status" value="1"/>
</dbReference>
<dbReference type="GO" id="GO:0006355">
    <property type="term" value="P:regulation of DNA-templated transcription"/>
    <property type="evidence" value="ECO:0007669"/>
    <property type="project" value="UniProtKB-ARBA"/>
</dbReference>
<dbReference type="PANTHER" id="PTHR30328">
    <property type="entry name" value="TRANSCRIPTIONAL REPRESSOR"/>
    <property type="match status" value="1"/>
</dbReference>
<dbReference type="Proteomes" id="UP000184241">
    <property type="component" value="Unassembled WGS sequence"/>
</dbReference>
<feature type="domain" description="HTH tetR-type" evidence="3">
    <location>
        <begin position="9"/>
        <end position="69"/>
    </location>
</feature>
<proteinExistence type="predicted"/>
<evidence type="ECO:0000256" key="1">
    <source>
        <dbReference type="ARBA" id="ARBA00023125"/>
    </source>
</evidence>
<dbReference type="RefSeq" id="WP_073015762.1">
    <property type="nucleotide sequence ID" value="NZ_FQXU01000003.1"/>
</dbReference>
<accession>A0A1M5T215</accession>
<protein>
    <submittedName>
        <fullName evidence="4">Transcriptional regulator, TetR family</fullName>
    </submittedName>
</protein>
<evidence type="ECO:0000313" key="5">
    <source>
        <dbReference type="Proteomes" id="UP000184241"/>
    </source>
</evidence>
<organism evidence="4 5">
    <name type="scientific">Clostridium intestinale DSM 6191</name>
    <dbReference type="NCBI Taxonomy" id="1121320"/>
    <lineage>
        <taxon>Bacteria</taxon>
        <taxon>Bacillati</taxon>
        <taxon>Bacillota</taxon>
        <taxon>Clostridia</taxon>
        <taxon>Eubacteriales</taxon>
        <taxon>Clostridiaceae</taxon>
        <taxon>Clostridium</taxon>
    </lineage>
</organism>
<dbReference type="SUPFAM" id="SSF46689">
    <property type="entry name" value="Homeodomain-like"/>
    <property type="match status" value="1"/>
</dbReference>
<feature type="DNA-binding region" description="H-T-H motif" evidence="2">
    <location>
        <begin position="32"/>
        <end position="51"/>
    </location>
</feature>
<dbReference type="InterPro" id="IPR050109">
    <property type="entry name" value="HTH-type_TetR-like_transc_reg"/>
</dbReference>
<sequence>MGNRDKEREKRQGQILQIALDQFIMKGYYGTSTREICNIAEVSSGLMFHYFDSKKTLYETLIEIGCEKMVFMPEEDLSPLKIFEKNIQDLFQLIRSNPFSAKMFVFMGYAVYNAAHISQKAGELLAQHDIINQSVPLIEKGQELGEIRSGNPLALSISFWCSIQGIAEAIALNPDNPIPDEKWILDILKK</sequence>
<evidence type="ECO:0000256" key="2">
    <source>
        <dbReference type="PROSITE-ProRule" id="PRU00335"/>
    </source>
</evidence>
<dbReference type="InterPro" id="IPR036271">
    <property type="entry name" value="Tet_transcr_reg_TetR-rel_C_sf"/>
</dbReference>
<reference evidence="4 5" key="1">
    <citation type="submission" date="2016-11" db="EMBL/GenBank/DDBJ databases">
        <authorList>
            <person name="Jaros S."/>
            <person name="Januszkiewicz K."/>
            <person name="Wedrychowicz H."/>
        </authorList>
    </citation>
    <scope>NUCLEOTIDE SEQUENCE [LARGE SCALE GENOMIC DNA]</scope>
    <source>
        <strain evidence="4 5">DSM 6191</strain>
    </source>
</reference>
<evidence type="ECO:0000313" key="4">
    <source>
        <dbReference type="EMBL" id="SHH44706.1"/>
    </source>
</evidence>
<dbReference type="InterPro" id="IPR009057">
    <property type="entry name" value="Homeodomain-like_sf"/>
</dbReference>
<dbReference type="InterPro" id="IPR023772">
    <property type="entry name" value="DNA-bd_HTH_TetR-type_CS"/>
</dbReference>
<dbReference type="Gene3D" id="1.10.357.10">
    <property type="entry name" value="Tetracycline Repressor, domain 2"/>
    <property type="match status" value="1"/>
</dbReference>